<dbReference type="Proteomes" id="UP000675881">
    <property type="component" value="Chromosome 1"/>
</dbReference>
<feature type="binding site" evidence="9">
    <location>
        <position position="397"/>
    </location>
    <ligand>
        <name>Zn(2+)</name>
        <dbReference type="ChEBI" id="CHEBI:29105"/>
        <note>catalytic</note>
    </ligand>
</feature>
<dbReference type="PANTHER" id="PTHR10127">
    <property type="entry name" value="DISCOIDIN, CUB, EGF, LAMININ , AND ZINC METALLOPROTEASE DOMAIN CONTAINING"/>
    <property type="match status" value="1"/>
</dbReference>
<feature type="binding site" evidence="9">
    <location>
        <position position="126"/>
    </location>
    <ligand>
        <name>Zn(2+)</name>
        <dbReference type="ChEBI" id="CHEBI:29105"/>
        <note>catalytic</note>
    </ligand>
</feature>
<evidence type="ECO:0000256" key="3">
    <source>
        <dbReference type="ARBA" id="ARBA00022723"/>
    </source>
</evidence>
<name>A0A7R8CAF9_LEPSM</name>
<dbReference type="AlphaFoldDB" id="A0A7R8CAF9"/>
<dbReference type="GO" id="GO:0006508">
    <property type="term" value="P:proteolysis"/>
    <property type="evidence" value="ECO:0007669"/>
    <property type="project" value="UniProtKB-KW"/>
</dbReference>
<dbReference type="GO" id="GO:0004222">
    <property type="term" value="F:metalloendopeptidase activity"/>
    <property type="evidence" value="ECO:0007669"/>
    <property type="project" value="UniProtKB-UniRule"/>
</dbReference>
<keyword evidence="7" id="KW-0865">Zymogen</keyword>
<evidence type="ECO:0000256" key="8">
    <source>
        <dbReference type="PROSITE-ProRule" id="PRU01005"/>
    </source>
</evidence>
<dbReference type="EC" id="3.4.24.-" evidence="10"/>
<evidence type="ECO:0000256" key="5">
    <source>
        <dbReference type="ARBA" id="ARBA00022833"/>
    </source>
</evidence>
<dbReference type="PROSITE" id="PS51864">
    <property type="entry name" value="ASTACIN"/>
    <property type="match status" value="2"/>
</dbReference>
<evidence type="ECO:0000256" key="6">
    <source>
        <dbReference type="ARBA" id="ARBA00023049"/>
    </source>
</evidence>
<dbReference type="EMBL" id="HG994580">
    <property type="protein sequence ID" value="CAF2750825.1"/>
    <property type="molecule type" value="Genomic_DNA"/>
</dbReference>
<protein>
    <recommendedName>
        <fullName evidence="10">Metalloendopeptidase</fullName>
        <ecNumber evidence="10">3.4.24.-</ecNumber>
    </recommendedName>
</protein>
<comment type="cofactor">
    <cofactor evidence="9 10">
        <name>Zn(2+)</name>
        <dbReference type="ChEBI" id="CHEBI:29105"/>
    </cofactor>
    <text evidence="9 10">Binds 1 zinc ion per subunit.</text>
</comment>
<dbReference type="InterPro" id="IPR006026">
    <property type="entry name" value="Peptidase_Metallo"/>
</dbReference>
<feature type="disulfide bond" evidence="9">
    <location>
        <begin position="367"/>
        <end position="389"/>
    </location>
</feature>
<comment type="function">
    <text evidence="1">Metalloprotease.</text>
</comment>
<dbReference type="SMART" id="SM00235">
    <property type="entry name" value="ZnMc"/>
    <property type="match status" value="2"/>
</dbReference>
<feature type="active site" evidence="9">
    <location>
        <position position="398"/>
    </location>
</feature>
<dbReference type="SUPFAM" id="SSF55486">
    <property type="entry name" value="Metalloproteases ('zincins'), catalytic domain"/>
    <property type="match status" value="2"/>
</dbReference>
<feature type="binding site" evidence="9">
    <location>
        <position position="132"/>
    </location>
    <ligand>
        <name>Zn(2+)</name>
        <dbReference type="ChEBI" id="CHEBI:29105"/>
        <note>catalytic</note>
    </ligand>
</feature>
<feature type="binding site" evidence="9">
    <location>
        <position position="401"/>
    </location>
    <ligand>
        <name>Zn(2+)</name>
        <dbReference type="ChEBI" id="CHEBI:29105"/>
        <note>catalytic</note>
    </ligand>
</feature>
<evidence type="ECO:0000256" key="9">
    <source>
        <dbReference type="PROSITE-ProRule" id="PRU01211"/>
    </source>
</evidence>
<evidence type="ECO:0000256" key="7">
    <source>
        <dbReference type="ARBA" id="ARBA00023145"/>
    </source>
</evidence>
<sequence>MKLLLSLTLLICVYTSQSKGIPKIENQTLSCSLVIDDRFNPEKMNRNIVDSRWPRGGKRAMKDIQSRSCVKFVKARPKHTHYVDIGSDQKGCHASLGFNKDIGRHYVNLERPGCMFLSGIQHELLHILGFDHEQNRPDRNSYVRINWQYLNQDSFKSFFRSVEKSTAPLPQKCDPSRGYTFDDCYSGYFTDTLGLPYDYMSIMHYAKDSFTKYPGYNVMEPLQQGGENMGKKSTTTTTSVAPCEDIYTNCNVLTQWCRDQDKRDNCRKHVVIVNKDVVQDETTFIINIIDCVYTSQSKGIPKIENQTLSCSLVIDDRFNPEKMNRNIEINLIRRAMKDIQSRSCVKFVKARPKHTHYVDIGSDQKGCHASLGFNKDIGRHYVNLERPGCMFLSVIQHELLHILGFDHEQNRPDRNSYVRINWQYLNQDSFKSFFRSVEKGTAPLPQKCDPSRGYTFDDCYSGYFTDTLGLPYDYMSIMHYAKDSFTKYPGYNVMEPLQRGGENMGKSRKMTDLDHDKLYKAYGCKESTTTTTSVAPCEDIYTNCNVLTQWCRDQDKRDNCRKTCRYCQ</sequence>
<evidence type="ECO:0000313" key="12">
    <source>
        <dbReference type="Proteomes" id="UP000675881"/>
    </source>
</evidence>
<dbReference type="GO" id="GO:0008270">
    <property type="term" value="F:zinc ion binding"/>
    <property type="evidence" value="ECO:0007669"/>
    <property type="project" value="UniProtKB-UniRule"/>
</dbReference>
<feature type="binding site" evidence="9">
    <location>
        <position position="122"/>
    </location>
    <ligand>
        <name>Zn(2+)</name>
        <dbReference type="ChEBI" id="CHEBI:29105"/>
        <note>catalytic</note>
    </ligand>
</feature>
<feature type="active site" evidence="9">
    <location>
        <position position="123"/>
    </location>
</feature>
<accession>A0A7R8CAF9</accession>
<keyword evidence="10" id="KW-0732">Signal</keyword>
<keyword evidence="3 9" id="KW-0479">Metal-binding</keyword>
<dbReference type="PRINTS" id="PR00480">
    <property type="entry name" value="ASTACIN"/>
</dbReference>
<proteinExistence type="predicted"/>
<evidence type="ECO:0000256" key="1">
    <source>
        <dbReference type="ARBA" id="ARBA00002657"/>
    </source>
</evidence>
<dbReference type="InterPro" id="IPR024079">
    <property type="entry name" value="MetalloPept_cat_dom_sf"/>
</dbReference>
<dbReference type="Gene3D" id="3.40.390.10">
    <property type="entry name" value="Collagenase (Catalytic Domain)"/>
    <property type="match status" value="2"/>
</dbReference>
<evidence type="ECO:0000313" key="11">
    <source>
        <dbReference type="EMBL" id="CAF2750825.1"/>
    </source>
</evidence>
<organism evidence="11 12">
    <name type="scientific">Lepeophtheirus salmonis</name>
    <name type="common">Salmon louse</name>
    <name type="synonym">Caligus salmonis</name>
    <dbReference type="NCBI Taxonomy" id="72036"/>
    <lineage>
        <taxon>Eukaryota</taxon>
        <taxon>Metazoa</taxon>
        <taxon>Ecdysozoa</taxon>
        <taxon>Arthropoda</taxon>
        <taxon>Crustacea</taxon>
        <taxon>Multicrustacea</taxon>
        <taxon>Hexanauplia</taxon>
        <taxon>Copepoda</taxon>
        <taxon>Siphonostomatoida</taxon>
        <taxon>Caligidae</taxon>
        <taxon>Lepeophtheirus</taxon>
    </lineage>
</organism>
<evidence type="ECO:0000256" key="2">
    <source>
        <dbReference type="ARBA" id="ARBA00022670"/>
    </source>
</evidence>
<keyword evidence="8" id="KW-1015">Disulfide bond</keyword>
<reference evidence="11" key="1">
    <citation type="submission" date="2021-02" db="EMBL/GenBank/DDBJ databases">
        <authorList>
            <person name="Bekaert M."/>
        </authorList>
    </citation>
    <scope>NUCLEOTIDE SEQUENCE</scope>
    <source>
        <strain evidence="11">IoA-00</strain>
    </source>
</reference>
<gene>
    <name evidence="11" type="ORF">LSAA_2014</name>
</gene>
<feature type="chain" id="PRO_5033204351" description="Metalloendopeptidase" evidence="10">
    <location>
        <begin position="19"/>
        <end position="568"/>
    </location>
</feature>
<evidence type="ECO:0000256" key="10">
    <source>
        <dbReference type="RuleBase" id="RU361183"/>
    </source>
</evidence>
<comment type="caution">
    <text evidence="8">Lacks conserved residue(s) required for the propagation of feature annotation.</text>
</comment>
<keyword evidence="6 9" id="KW-0482">Metalloprotease</keyword>
<evidence type="ECO:0000256" key="4">
    <source>
        <dbReference type="ARBA" id="ARBA00022801"/>
    </source>
</evidence>
<keyword evidence="12" id="KW-1185">Reference proteome</keyword>
<keyword evidence="2 9" id="KW-0645">Protease</keyword>
<dbReference type="PROSITE" id="PS51670">
    <property type="entry name" value="SHKT"/>
    <property type="match status" value="1"/>
</dbReference>
<dbReference type="OrthoDB" id="291007at2759"/>
<dbReference type="PANTHER" id="PTHR10127:SF780">
    <property type="entry name" value="METALLOENDOPEPTIDASE"/>
    <property type="match status" value="1"/>
</dbReference>
<feature type="disulfide bond" evidence="8">
    <location>
        <begin position="551"/>
        <end position="564"/>
    </location>
</feature>
<dbReference type="InterPro" id="IPR003582">
    <property type="entry name" value="ShKT_dom"/>
</dbReference>
<keyword evidence="5 9" id="KW-0862">Zinc</keyword>
<feature type="signal peptide" evidence="10">
    <location>
        <begin position="1"/>
        <end position="18"/>
    </location>
</feature>
<feature type="disulfide bond" evidence="9">
    <location>
        <begin position="92"/>
        <end position="114"/>
    </location>
</feature>
<feature type="binding site" evidence="9">
    <location>
        <position position="407"/>
    </location>
    <ligand>
        <name>Zn(2+)</name>
        <dbReference type="ChEBI" id="CHEBI:29105"/>
        <note>catalytic</note>
    </ligand>
</feature>
<dbReference type="Pfam" id="PF01400">
    <property type="entry name" value="Astacin"/>
    <property type="match status" value="4"/>
</dbReference>
<dbReference type="InterPro" id="IPR001506">
    <property type="entry name" value="Peptidase_M12A"/>
</dbReference>
<keyword evidence="4 9" id="KW-0378">Hydrolase</keyword>